<reference evidence="2 3" key="1">
    <citation type="submission" date="2020-07" db="EMBL/GenBank/DDBJ databases">
        <title>Endozoicomonas sp. nov., isolated from sediment.</title>
        <authorList>
            <person name="Gu T."/>
        </authorList>
    </citation>
    <scope>NUCLEOTIDE SEQUENCE [LARGE SCALE GENOMIC DNA]</scope>
    <source>
        <strain evidence="2 3">SM1973</strain>
    </source>
</reference>
<comment type="caution">
    <text evidence="2">The sequence shown here is derived from an EMBL/GenBank/DDBJ whole genome shotgun (WGS) entry which is preliminary data.</text>
</comment>
<keyword evidence="1" id="KW-1133">Transmembrane helix</keyword>
<feature type="transmembrane region" description="Helical" evidence="1">
    <location>
        <begin position="53"/>
        <end position="76"/>
    </location>
</feature>
<proteinExistence type="predicted"/>
<keyword evidence="1" id="KW-0812">Transmembrane</keyword>
<feature type="transmembrane region" description="Helical" evidence="1">
    <location>
        <begin position="88"/>
        <end position="109"/>
    </location>
</feature>
<sequence length="188" mass="19673">MSKMFANSSILALLAFAAGIFCIQLDAFALNLALPQIGIDLSASEGGLKWVISVYLLSVYVSISDEYMLGVVAVVFISAPKLSSFGMYLIGITICAVFLGIANALTLVATQSVVSPVVAGTASGITKTTITLAAGLGVVLTGKAADQAIGLSADHIIQSISVNIGWFYFSIFVFICLWRGLKSIRLVV</sequence>
<name>A0A853IDG0_9GAMM</name>
<dbReference type="AlphaFoldDB" id="A0A853IDG0"/>
<dbReference type="RefSeq" id="WP_180569990.1">
    <property type="nucleotide sequence ID" value="NZ_JACCKB010000032.1"/>
</dbReference>
<keyword evidence="3" id="KW-1185">Reference proteome</keyword>
<dbReference type="EMBL" id="JACCKB010000032">
    <property type="protein sequence ID" value="NYZ67971.1"/>
    <property type="molecule type" value="Genomic_DNA"/>
</dbReference>
<protein>
    <submittedName>
        <fullName evidence="2">Uncharacterized protein</fullName>
    </submittedName>
</protein>
<evidence type="ECO:0000256" key="1">
    <source>
        <dbReference type="SAM" id="Phobius"/>
    </source>
</evidence>
<organism evidence="2 3">
    <name type="scientific">Spartinivicinus marinus</name>
    <dbReference type="NCBI Taxonomy" id="2994442"/>
    <lineage>
        <taxon>Bacteria</taxon>
        <taxon>Pseudomonadati</taxon>
        <taxon>Pseudomonadota</taxon>
        <taxon>Gammaproteobacteria</taxon>
        <taxon>Oceanospirillales</taxon>
        <taxon>Zooshikellaceae</taxon>
        <taxon>Spartinivicinus</taxon>
    </lineage>
</organism>
<dbReference type="Proteomes" id="UP000569732">
    <property type="component" value="Unassembled WGS sequence"/>
</dbReference>
<gene>
    <name evidence="2" type="ORF">H0A36_18305</name>
</gene>
<evidence type="ECO:0000313" key="3">
    <source>
        <dbReference type="Proteomes" id="UP000569732"/>
    </source>
</evidence>
<accession>A0A853IDG0</accession>
<dbReference type="SUPFAM" id="SSF103473">
    <property type="entry name" value="MFS general substrate transporter"/>
    <property type="match status" value="1"/>
</dbReference>
<keyword evidence="1" id="KW-0472">Membrane</keyword>
<evidence type="ECO:0000313" key="2">
    <source>
        <dbReference type="EMBL" id="NYZ67971.1"/>
    </source>
</evidence>
<dbReference type="InterPro" id="IPR036259">
    <property type="entry name" value="MFS_trans_sf"/>
</dbReference>
<feature type="transmembrane region" description="Helical" evidence="1">
    <location>
        <begin position="156"/>
        <end position="178"/>
    </location>
</feature>